<feature type="region of interest" description="Disordered" evidence="1">
    <location>
        <begin position="1"/>
        <end position="21"/>
    </location>
</feature>
<protein>
    <submittedName>
        <fullName evidence="2">Uncharacterized protein</fullName>
    </submittedName>
</protein>
<dbReference type="AlphaFoldDB" id="A0A3S5I498"/>
<organism evidence="2">
    <name type="scientific">Citrobacter freundii</name>
    <dbReference type="NCBI Taxonomy" id="546"/>
    <lineage>
        <taxon>Bacteria</taxon>
        <taxon>Pseudomonadati</taxon>
        <taxon>Pseudomonadota</taxon>
        <taxon>Gammaproteobacteria</taxon>
        <taxon>Enterobacterales</taxon>
        <taxon>Enterobacteriaceae</taxon>
        <taxon>Citrobacter</taxon>
        <taxon>Citrobacter freundii complex</taxon>
    </lineage>
</organism>
<keyword evidence="2" id="KW-0614">Plasmid</keyword>
<evidence type="ECO:0000313" key="2">
    <source>
        <dbReference type="EMBL" id="AZZ88379.1"/>
    </source>
</evidence>
<reference evidence="2" key="1">
    <citation type="submission" date="2018-11" db="EMBL/GenBank/DDBJ databases">
        <title>Complete sequence of plasmid pHNTS45-1.</title>
        <authorList>
            <person name="Liu J.H."/>
            <person name="Huang X.Y."/>
            <person name="Lv L.C."/>
        </authorList>
    </citation>
    <scope>NUCLEOTIDE SEQUENCE</scope>
    <source>
        <strain evidence="2">TS45CTX</strain>
        <plasmid evidence="2">pHNTS45-1</plasmid>
    </source>
</reference>
<evidence type="ECO:0000256" key="1">
    <source>
        <dbReference type="SAM" id="MobiDB-lite"/>
    </source>
</evidence>
<proteinExistence type="predicted"/>
<sequence>MPSGKNQVPEAKPQRKRPEGVRTGAVAGDFIFAGTVQLFKRWLEII</sequence>
<name>A0A3S5I498_CITFR</name>
<accession>A0A3S5I498</accession>
<dbReference type="EMBL" id="MK167988">
    <property type="protein sequence ID" value="AZZ88379.1"/>
    <property type="molecule type" value="Genomic_DNA"/>
</dbReference>
<geneLocation type="plasmid" evidence="2">
    <name>pHNTS45-1</name>
</geneLocation>